<organism evidence="8 9">
    <name type="scientific">Glaciecola punicea ACAM 611</name>
    <dbReference type="NCBI Taxonomy" id="1121923"/>
    <lineage>
        <taxon>Bacteria</taxon>
        <taxon>Pseudomonadati</taxon>
        <taxon>Pseudomonadota</taxon>
        <taxon>Gammaproteobacteria</taxon>
        <taxon>Alteromonadales</taxon>
        <taxon>Alteromonadaceae</taxon>
        <taxon>Glaciecola</taxon>
    </lineage>
</organism>
<reference evidence="8 9" key="2">
    <citation type="journal article" date="2017" name="Antonie Van Leeuwenhoek">
        <title>Rhizobium rhizosphaerae sp. nov., a novel species isolated from rice rhizosphere.</title>
        <authorList>
            <person name="Zhao J.J."/>
            <person name="Zhang J."/>
            <person name="Zhang R.J."/>
            <person name="Zhang C.W."/>
            <person name="Yin H.Q."/>
            <person name="Zhang X.X."/>
        </authorList>
    </citation>
    <scope>NUCLEOTIDE SEQUENCE [LARGE SCALE GENOMIC DNA]</scope>
    <source>
        <strain evidence="8 9">ACAM 611</strain>
    </source>
</reference>
<evidence type="ECO:0000256" key="1">
    <source>
        <dbReference type="ARBA" id="ARBA00004429"/>
    </source>
</evidence>
<dbReference type="GO" id="GO:0015297">
    <property type="term" value="F:antiporter activity"/>
    <property type="evidence" value="ECO:0007669"/>
    <property type="project" value="InterPro"/>
</dbReference>
<dbReference type="eggNOG" id="COG0534">
    <property type="taxonomic scope" value="Bacteria"/>
</dbReference>
<comment type="subcellular location">
    <subcellularLocation>
        <location evidence="1">Cell inner membrane</location>
        <topology evidence="1">Multi-pass membrane protein</topology>
    </subcellularLocation>
</comment>
<dbReference type="InterPro" id="IPR048279">
    <property type="entry name" value="MdtK-like"/>
</dbReference>
<comment type="caution">
    <text evidence="8">The sequence shown here is derived from an EMBL/GenBank/DDBJ whole genome shotgun (WGS) entry which is preliminary data.</text>
</comment>
<keyword evidence="9" id="KW-1185">Reference proteome</keyword>
<evidence type="ECO:0000256" key="5">
    <source>
        <dbReference type="ARBA" id="ARBA00022989"/>
    </source>
</evidence>
<dbReference type="STRING" id="56804.BAE46_09335"/>
<feature type="transmembrane region" description="Helical" evidence="7">
    <location>
        <begin position="338"/>
        <end position="359"/>
    </location>
</feature>
<evidence type="ECO:0000256" key="3">
    <source>
        <dbReference type="ARBA" id="ARBA00022475"/>
    </source>
</evidence>
<evidence type="ECO:0000256" key="6">
    <source>
        <dbReference type="ARBA" id="ARBA00023136"/>
    </source>
</evidence>
<accession>H5TEB8</accession>
<keyword evidence="2" id="KW-0813">Transport</keyword>
<dbReference type="PIRSF" id="PIRSF006603">
    <property type="entry name" value="DinF"/>
    <property type="match status" value="1"/>
</dbReference>
<dbReference type="InterPro" id="IPR002528">
    <property type="entry name" value="MATE_fam"/>
</dbReference>
<dbReference type="EMBL" id="BAET01000030">
    <property type="protein sequence ID" value="GAB56645.1"/>
    <property type="molecule type" value="Genomic_DNA"/>
</dbReference>
<feature type="transmembrane region" description="Helical" evidence="7">
    <location>
        <begin position="396"/>
        <end position="419"/>
    </location>
</feature>
<dbReference type="GO" id="GO:0005886">
    <property type="term" value="C:plasma membrane"/>
    <property type="evidence" value="ECO:0007669"/>
    <property type="project" value="UniProtKB-SubCell"/>
</dbReference>
<proteinExistence type="predicted"/>
<feature type="transmembrane region" description="Helical" evidence="7">
    <location>
        <begin position="26"/>
        <end position="55"/>
    </location>
</feature>
<dbReference type="Pfam" id="PF01554">
    <property type="entry name" value="MatE"/>
    <property type="match status" value="2"/>
</dbReference>
<dbReference type="NCBIfam" id="TIGR00797">
    <property type="entry name" value="matE"/>
    <property type="match status" value="1"/>
</dbReference>
<keyword evidence="3" id="KW-1003">Cell membrane</keyword>
<protein>
    <submittedName>
        <fullName evidence="8">MATE efflux family protein</fullName>
    </submittedName>
</protein>
<feature type="transmembrane region" description="Helical" evidence="7">
    <location>
        <begin position="298"/>
        <end position="318"/>
    </location>
</feature>
<evidence type="ECO:0000313" key="9">
    <source>
        <dbReference type="Proteomes" id="UP000053586"/>
    </source>
</evidence>
<dbReference type="GO" id="GO:0042910">
    <property type="term" value="F:xenobiotic transmembrane transporter activity"/>
    <property type="evidence" value="ECO:0007669"/>
    <property type="project" value="InterPro"/>
</dbReference>
<evidence type="ECO:0000313" key="8">
    <source>
        <dbReference type="EMBL" id="GAB56645.1"/>
    </source>
</evidence>
<keyword evidence="6 7" id="KW-0472">Membrane</keyword>
<feature type="transmembrane region" description="Helical" evidence="7">
    <location>
        <begin position="116"/>
        <end position="134"/>
    </location>
</feature>
<keyword evidence="4 7" id="KW-0812">Transmembrane</keyword>
<evidence type="ECO:0000256" key="4">
    <source>
        <dbReference type="ARBA" id="ARBA00022692"/>
    </source>
</evidence>
<gene>
    <name evidence="8" type="ORF">GPUN_2530</name>
</gene>
<evidence type="ECO:0000256" key="7">
    <source>
        <dbReference type="SAM" id="Phobius"/>
    </source>
</evidence>
<feature type="transmembrane region" description="Helical" evidence="7">
    <location>
        <begin position="176"/>
        <end position="196"/>
    </location>
</feature>
<dbReference type="Proteomes" id="UP000053586">
    <property type="component" value="Unassembled WGS sequence"/>
</dbReference>
<dbReference type="AlphaFoldDB" id="H5TEB8"/>
<feature type="transmembrane region" description="Helical" evidence="7">
    <location>
        <begin position="146"/>
        <end position="170"/>
    </location>
</feature>
<evidence type="ECO:0000256" key="2">
    <source>
        <dbReference type="ARBA" id="ARBA00022448"/>
    </source>
</evidence>
<feature type="transmembrane region" description="Helical" evidence="7">
    <location>
        <begin position="371"/>
        <end position="390"/>
    </location>
</feature>
<reference evidence="8 9" key="1">
    <citation type="journal article" date="2012" name="J. Bacteriol.">
        <title>Genome sequence of proteorhodopsin-containing sea ice bacterium Glaciecola punicea ACAM 611T.</title>
        <authorList>
            <person name="Qin Q.-L."/>
            <person name="Xie B.-B."/>
            <person name="Shu Y.-L."/>
            <person name="Rong J.-C."/>
            <person name="Zhao D.-L."/>
            <person name="Zhang X.-Y."/>
            <person name="Chen X.-L."/>
            <person name="Zhou B.-C."/>
            <person name="Zhanga Y.-Z."/>
        </authorList>
    </citation>
    <scope>NUCLEOTIDE SEQUENCE [LARGE SCALE GENOMIC DNA]</scope>
    <source>
        <strain evidence="8 9">ACAM 611</strain>
    </source>
</reference>
<dbReference type="InterPro" id="IPR052031">
    <property type="entry name" value="Membrane_Transporter-Flippase"/>
</dbReference>
<name>H5TEB8_9ALTE</name>
<keyword evidence="5 7" id="KW-1133">Transmembrane helix</keyword>
<dbReference type="PANTHER" id="PTHR43549">
    <property type="entry name" value="MULTIDRUG RESISTANCE PROTEIN YPNP-RELATED"/>
    <property type="match status" value="1"/>
</dbReference>
<feature type="transmembrane region" description="Helical" evidence="7">
    <location>
        <begin position="75"/>
        <end position="96"/>
    </location>
</feature>
<sequence>MIFGIAAIFSVSIVDTYFVGQLGTDYLAALSFTFPVTMAVTSLSVGLGSGASSVVSRAIGANNKTYAKRLSTDSLLLAGLLVMFISAVGYFTIAPLFTLLGASGDVLTYITQYMRIWYISMPFLVIPIVANAIIRSVGNALWPSLIMFFSAGINIALTPAMIFGFGPIPAMDIEGAAISTMIARMVTLVLALYVAYYREQIIELCKPDYYVFVASCKSVLKIALPAGAGSVINPIGIGIVTAIIAGYGADTVAAFGVATRIESFACIPMMALSASIGPIAGQNWGAGNKQRVIKALQYCYLICVLWSLIIIAVFYGFADVFASLLASSDSVASKSTDYLLIVGVSLVGYGWIIVSSAALNSLGKSVTGLSYYALRTFVLYVPLSLAASVWFDERWIYIAISTSNLVSGFLVAGYTLLWLKKAKQEDCDPNWSLNLLN</sequence>
<dbReference type="PANTHER" id="PTHR43549:SF3">
    <property type="entry name" value="MULTIDRUG RESISTANCE PROTEIN YPNP-RELATED"/>
    <property type="match status" value="1"/>
</dbReference>